<dbReference type="Pfam" id="PF02036">
    <property type="entry name" value="SCP2"/>
    <property type="match status" value="1"/>
</dbReference>
<sequence length="223" mass="24669">MAETEFPVLLATNVLGLLPAPALMRATILLMRRLGRTHPRLFRALAAHKPCTIGIEPTDLRHRFVLRFGGGPASLVPTSTLEQSLNACVRGRLATLVGLLEGRLDSDALFFSREVVITGDIEAIVSLRNALDRETVNVFKAATTLFGPGERAARRVALMLERRLTAAHQRLTMGHEALHTARREEHPVTAYCERVEAELQALRTRMAKIEAQTRRRNPIGAVT</sequence>
<keyword evidence="4" id="KW-1185">Reference proteome</keyword>
<organism evidence="3 4">
    <name type="scientific">Acidiphilium cryptum (strain JF-5)</name>
    <dbReference type="NCBI Taxonomy" id="349163"/>
    <lineage>
        <taxon>Bacteria</taxon>
        <taxon>Pseudomonadati</taxon>
        <taxon>Pseudomonadota</taxon>
        <taxon>Alphaproteobacteria</taxon>
        <taxon>Acetobacterales</taxon>
        <taxon>Acidocellaceae</taxon>
        <taxon>Acidiphilium</taxon>
    </lineage>
</organism>
<keyword evidence="3" id="KW-0614">Plasmid</keyword>
<dbReference type="InterPro" id="IPR003033">
    <property type="entry name" value="SCP2_sterol-bd_dom"/>
</dbReference>
<gene>
    <name evidence="3" type="ordered locus">Acry_3474</name>
</gene>
<dbReference type="EMBL" id="CP000691">
    <property type="protein sequence ID" value="ABQ29077.1"/>
    <property type="molecule type" value="Genomic_DNA"/>
</dbReference>
<dbReference type="Proteomes" id="UP000000245">
    <property type="component" value="Plasmid pACRY03"/>
</dbReference>
<dbReference type="RefSeq" id="WP_011930751.1">
    <property type="nucleotide sequence ID" value="NC_009469.1"/>
</dbReference>
<dbReference type="AlphaFoldDB" id="A5FTZ5"/>
<dbReference type="InterPro" id="IPR036527">
    <property type="entry name" value="SCP2_sterol-bd_dom_sf"/>
</dbReference>
<evidence type="ECO:0000256" key="1">
    <source>
        <dbReference type="SAM" id="Phobius"/>
    </source>
</evidence>
<name>A5FTZ5_ACICJ</name>
<keyword evidence="1" id="KW-0812">Transmembrane</keyword>
<reference evidence="3 4" key="1">
    <citation type="submission" date="2007-05" db="EMBL/GenBank/DDBJ databases">
        <title>Complete sequence of plasmid3 pACRY03 of Acidiphilium cryptum JF-5.</title>
        <authorList>
            <consortium name="US DOE Joint Genome Institute"/>
            <person name="Copeland A."/>
            <person name="Lucas S."/>
            <person name="Lapidus A."/>
            <person name="Barry K."/>
            <person name="Detter J.C."/>
            <person name="Glavina del Rio T."/>
            <person name="Hammon N."/>
            <person name="Israni S."/>
            <person name="Dalin E."/>
            <person name="Tice H."/>
            <person name="Pitluck S."/>
            <person name="Sims D."/>
            <person name="Brettin T."/>
            <person name="Bruce D."/>
            <person name="Han C."/>
            <person name="Schmutz J."/>
            <person name="Larimer F."/>
            <person name="Land M."/>
            <person name="Hauser L."/>
            <person name="Kyrpides N."/>
            <person name="Kim E."/>
            <person name="Magnuson T."/>
            <person name="Richardson P."/>
        </authorList>
    </citation>
    <scope>NUCLEOTIDE SEQUENCE [LARGE SCALE GENOMIC DNA]</scope>
    <source>
        <strain evidence="3 4">JF-5</strain>
        <plasmid evidence="4">Plasmid pACRY03</plasmid>
    </source>
</reference>
<keyword evidence="1" id="KW-0472">Membrane</keyword>
<dbReference type="HOGENOM" id="CLU_108882_0_0_5"/>
<evidence type="ECO:0000313" key="4">
    <source>
        <dbReference type="Proteomes" id="UP000000245"/>
    </source>
</evidence>
<proteinExistence type="predicted"/>
<protein>
    <recommendedName>
        <fullName evidence="2">SCP2 domain-containing protein</fullName>
    </recommendedName>
</protein>
<feature type="domain" description="SCP2" evidence="2">
    <location>
        <begin position="52"/>
        <end position="132"/>
    </location>
</feature>
<dbReference type="KEGG" id="acr:Acry_3474"/>
<accession>A5FTZ5</accession>
<evidence type="ECO:0000313" key="3">
    <source>
        <dbReference type="EMBL" id="ABQ29077.1"/>
    </source>
</evidence>
<feature type="transmembrane region" description="Helical" evidence="1">
    <location>
        <begin position="6"/>
        <end position="31"/>
    </location>
</feature>
<evidence type="ECO:0000259" key="2">
    <source>
        <dbReference type="Pfam" id="PF02036"/>
    </source>
</evidence>
<dbReference type="SUPFAM" id="SSF55718">
    <property type="entry name" value="SCP-like"/>
    <property type="match status" value="1"/>
</dbReference>
<geneLocation type="plasmid" evidence="3 4">
    <name>pACRY03</name>
</geneLocation>
<keyword evidence="1" id="KW-1133">Transmembrane helix</keyword>